<feature type="region of interest" description="Disordered" evidence="1">
    <location>
        <begin position="1"/>
        <end position="29"/>
    </location>
</feature>
<evidence type="ECO:0000313" key="3">
    <source>
        <dbReference type="EMBL" id="SDH72880.1"/>
    </source>
</evidence>
<reference evidence="3 4" key="1">
    <citation type="submission" date="2016-10" db="EMBL/GenBank/DDBJ databases">
        <authorList>
            <person name="de Groot N.N."/>
        </authorList>
    </citation>
    <scope>NUCLEOTIDE SEQUENCE [LARGE SCALE GENOMIC DNA]</scope>
    <source>
        <strain evidence="3 4">CGMCC 4.6533</strain>
    </source>
</reference>
<proteinExistence type="predicted"/>
<sequence length="281" mass="30821">MGRARRNKRTSAGRAAAAQQQEGDEASDTARPKGLLAWLAGIASAVVLAAFGVVFTEWYNAHGSDTVERARGAAPITVGHVAVDYSERDTVLREPVTDPEDRAVMLAGHAGKRRDPVLARHRMALIDRMDATVVLTGNRTSLRVVDIEPRILARMPVSEGARLIARTGSGETDTVEMTADLDRPAPRFTAGGDAYFRKKQIDLKRDERVTLSLSFTGKNAYYEFDLLVTVLADDRTEEVVIKGPDGGPFRLTGEAARYRSYYRETPQGGWRPVSCEGRQTC</sequence>
<feature type="compositionally biased region" description="Low complexity" evidence="1">
    <location>
        <begin position="12"/>
        <end position="21"/>
    </location>
</feature>
<keyword evidence="2" id="KW-1133">Transmembrane helix</keyword>
<organism evidence="3 4">
    <name type="scientific">Nonomuraea jiangxiensis</name>
    <dbReference type="NCBI Taxonomy" id="633440"/>
    <lineage>
        <taxon>Bacteria</taxon>
        <taxon>Bacillati</taxon>
        <taxon>Actinomycetota</taxon>
        <taxon>Actinomycetes</taxon>
        <taxon>Streptosporangiales</taxon>
        <taxon>Streptosporangiaceae</taxon>
        <taxon>Nonomuraea</taxon>
    </lineage>
</organism>
<keyword evidence="2" id="KW-0812">Transmembrane</keyword>
<protein>
    <submittedName>
        <fullName evidence="3">Uncharacterized protein</fullName>
    </submittedName>
</protein>
<feature type="transmembrane region" description="Helical" evidence="2">
    <location>
        <begin position="35"/>
        <end position="59"/>
    </location>
</feature>
<evidence type="ECO:0000313" key="4">
    <source>
        <dbReference type="Proteomes" id="UP000199202"/>
    </source>
</evidence>
<dbReference type="RefSeq" id="WP_090930036.1">
    <property type="nucleotide sequence ID" value="NZ_FNDJ01000003.1"/>
</dbReference>
<dbReference type="EMBL" id="FNDJ01000003">
    <property type="protein sequence ID" value="SDH72880.1"/>
    <property type="molecule type" value="Genomic_DNA"/>
</dbReference>
<feature type="compositionally biased region" description="Basic residues" evidence="1">
    <location>
        <begin position="1"/>
        <end position="11"/>
    </location>
</feature>
<dbReference type="AlphaFoldDB" id="A0A1G8ESQ2"/>
<evidence type="ECO:0000256" key="2">
    <source>
        <dbReference type="SAM" id="Phobius"/>
    </source>
</evidence>
<name>A0A1G8ESQ2_9ACTN</name>
<dbReference type="Proteomes" id="UP000199202">
    <property type="component" value="Unassembled WGS sequence"/>
</dbReference>
<evidence type="ECO:0000256" key="1">
    <source>
        <dbReference type="SAM" id="MobiDB-lite"/>
    </source>
</evidence>
<dbReference type="OrthoDB" id="3531733at2"/>
<accession>A0A1G8ESQ2</accession>
<keyword evidence="2" id="KW-0472">Membrane</keyword>
<keyword evidence="4" id="KW-1185">Reference proteome</keyword>
<gene>
    <name evidence="3" type="ORF">SAMN05421869_10389</name>
</gene>